<dbReference type="KEGG" id="fcj:RN605_04675"/>
<accession>A0AA96EVG8</accession>
<dbReference type="Pfam" id="PF05175">
    <property type="entry name" value="MTS"/>
    <property type="match status" value="1"/>
</dbReference>
<dbReference type="InterPro" id="IPR029063">
    <property type="entry name" value="SAM-dependent_MTases_sf"/>
</dbReference>
<keyword evidence="2" id="KW-0949">S-adenosyl-L-methionine</keyword>
<dbReference type="RefSeq" id="WP_313322650.1">
    <property type="nucleotide sequence ID" value="NZ_CP134878.1"/>
</dbReference>
<dbReference type="GO" id="GO:0003676">
    <property type="term" value="F:nucleic acid binding"/>
    <property type="evidence" value="ECO:0007669"/>
    <property type="project" value="InterPro"/>
</dbReference>
<dbReference type="Proteomes" id="UP001304515">
    <property type="component" value="Chromosome"/>
</dbReference>
<keyword evidence="6" id="KW-1185">Reference proteome</keyword>
<proteinExistence type="predicted"/>
<protein>
    <submittedName>
        <fullName evidence="5">Methyltransferase</fullName>
    </submittedName>
</protein>
<evidence type="ECO:0000313" key="5">
    <source>
        <dbReference type="EMBL" id="WNM22658.1"/>
    </source>
</evidence>
<keyword evidence="1 5" id="KW-0808">Transferase</keyword>
<organism evidence="5 6">
    <name type="scientific">Flavobacterium capsici</name>
    <dbReference type="NCBI Taxonomy" id="3075618"/>
    <lineage>
        <taxon>Bacteria</taxon>
        <taxon>Pseudomonadati</taxon>
        <taxon>Bacteroidota</taxon>
        <taxon>Flavobacteriia</taxon>
        <taxon>Flavobacteriales</taxon>
        <taxon>Flavobacteriaceae</taxon>
        <taxon>Flavobacterium</taxon>
    </lineage>
</organism>
<dbReference type="GO" id="GO:0008757">
    <property type="term" value="F:S-adenosylmethionine-dependent methyltransferase activity"/>
    <property type="evidence" value="ECO:0007669"/>
    <property type="project" value="UniProtKB-ARBA"/>
</dbReference>
<name>A0AA96F408_9FLAO</name>
<sequence>MAKLTKQQIKEHNIAVELLKKDHLTFDEKVTVFEKWNESANSLNSEAGAFFTPVNFAADFSLTLYDNAKTIDLCAGIGMLSFYAYHYNKCTDITCVELNPQYVEVGKKLLPEANWINASILEYEKFGHFDQVISNPPFGKIKTGLDSDFKTKLDYKGSEFDLITIEIGSKIADYGSFIVPQVSTPFRYSGNKMFMDLRLKSKGYNPYELSVPRKVEKFIRETGLNYNFNLGIDTSYYKNDWKGVSPTCEVVTFEFKEDRETAN</sequence>
<reference evidence="5 6" key="1">
    <citation type="submission" date="2023-09" db="EMBL/GenBank/DDBJ databases">
        <title>Flavobacterium sp. a novel bacteria isolate from Pepper rhizosphere.</title>
        <authorList>
            <person name="Peng Y."/>
            <person name="Lee J."/>
        </authorList>
    </citation>
    <scope>NUCLEOTIDE SEQUENCE [LARGE SCALE GENOMIC DNA]</scope>
    <source>
        <strain evidence="4">PMR2A8</strain>
        <strain evidence="5 6">PMTSA4</strain>
    </source>
</reference>
<dbReference type="GO" id="GO:0008170">
    <property type="term" value="F:N-methyltransferase activity"/>
    <property type="evidence" value="ECO:0007669"/>
    <property type="project" value="UniProtKB-ARBA"/>
</dbReference>
<dbReference type="InterPro" id="IPR007848">
    <property type="entry name" value="Small_mtfrase_dom"/>
</dbReference>
<dbReference type="GO" id="GO:0032259">
    <property type="term" value="P:methylation"/>
    <property type="evidence" value="ECO:0007669"/>
    <property type="project" value="UniProtKB-KW"/>
</dbReference>
<gene>
    <name evidence="5" type="ORF">RN605_04675</name>
    <name evidence="4" type="ORF">RN608_11375</name>
</gene>
<dbReference type="AlphaFoldDB" id="A0AA96F408"/>
<dbReference type="Gene3D" id="3.40.50.150">
    <property type="entry name" value="Vaccinia Virus protein VP39"/>
    <property type="match status" value="1"/>
</dbReference>
<evidence type="ECO:0000259" key="3">
    <source>
        <dbReference type="Pfam" id="PF05175"/>
    </source>
</evidence>
<feature type="domain" description="Methyltransferase small" evidence="3">
    <location>
        <begin position="67"/>
        <end position="140"/>
    </location>
</feature>
<dbReference type="SUPFAM" id="SSF53335">
    <property type="entry name" value="S-adenosyl-L-methionine-dependent methyltransferases"/>
    <property type="match status" value="1"/>
</dbReference>
<accession>A0AA96F408</accession>
<dbReference type="EMBL" id="CP134878">
    <property type="protein sequence ID" value="WNM18607.1"/>
    <property type="molecule type" value="Genomic_DNA"/>
</dbReference>
<evidence type="ECO:0000256" key="1">
    <source>
        <dbReference type="ARBA" id="ARBA00022603"/>
    </source>
</evidence>
<keyword evidence="1 5" id="KW-0489">Methyltransferase</keyword>
<dbReference type="PROSITE" id="PS00092">
    <property type="entry name" value="N6_MTASE"/>
    <property type="match status" value="1"/>
</dbReference>
<dbReference type="CDD" id="cd02440">
    <property type="entry name" value="AdoMet_MTases"/>
    <property type="match status" value="1"/>
</dbReference>
<dbReference type="InterPro" id="IPR002052">
    <property type="entry name" value="DNA_methylase_N6_adenine_CS"/>
</dbReference>
<evidence type="ECO:0000256" key="2">
    <source>
        <dbReference type="ARBA" id="ARBA00022691"/>
    </source>
</evidence>
<evidence type="ECO:0000313" key="6">
    <source>
        <dbReference type="Proteomes" id="UP001304515"/>
    </source>
</evidence>
<evidence type="ECO:0000313" key="4">
    <source>
        <dbReference type="EMBL" id="WNM18607.1"/>
    </source>
</evidence>
<dbReference type="EMBL" id="CP134890">
    <property type="protein sequence ID" value="WNM22658.1"/>
    <property type="molecule type" value="Genomic_DNA"/>
</dbReference>